<proteinExistence type="inferred from homology"/>
<sequence length="366" mass="41429">MTMSTAMVPMGTSLIQELRQLGNTDPIQIMYCLDSDLSQDAQTLLNATDPNVELIDLCELLVHAKLFGRSWPRAYQSYWLKPLALLGSSFDQVLLMDVDNIFVEDPAVLWTSKSFLDKGMVFFYDRVVDLKWALNLPWSKGRTYLSHFLDHFPYQMFNLSYAPPSPHLRDSRIFAIANCARTRLVRRAHRQNSRGEDCSERLVFSHGDKETFWLAFELAHVPYSFSPWGAAVVSQAQDMTLHPDTLCGSLAQYLPQDDATPRLFYVNGRDVIDLVDVNARNATNWTARSLAMTNSIPDHVSPRGDLTRHVSRDNFVSGEFQQTCMVGDGATPLPPSFKAQATRRIQAALDVALQMNWSQAFVPEED</sequence>
<dbReference type="Gene3D" id="3.90.550.10">
    <property type="entry name" value="Spore Coat Polysaccharide Biosynthesis Protein SpsA, Chain A"/>
    <property type="match status" value="1"/>
</dbReference>
<reference evidence="10 11" key="1">
    <citation type="submission" date="2019-07" db="EMBL/GenBank/DDBJ databases">
        <title>Genomics analysis of Aphanomyces spp. identifies a new class of oomycete effector associated with host adaptation.</title>
        <authorList>
            <person name="Gaulin E."/>
        </authorList>
    </citation>
    <scope>NUCLEOTIDE SEQUENCE [LARGE SCALE GENOMIC DNA]</scope>
    <source>
        <strain evidence="10 11">ATCC 201684</strain>
    </source>
</reference>
<dbReference type="EMBL" id="VJMJ01000370">
    <property type="protein sequence ID" value="KAF0721688.1"/>
    <property type="molecule type" value="Genomic_DNA"/>
</dbReference>
<dbReference type="SUPFAM" id="SSF53448">
    <property type="entry name" value="Nucleotide-diphospho-sugar transferases"/>
    <property type="match status" value="1"/>
</dbReference>
<organism evidence="10 11">
    <name type="scientific">Aphanomyces euteiches</name>
    <dbReference type="NCBI Taxonomy" id="100861"/>
    <lineage>
        <taxon>Eukaryota</taxon>
        <taxon>Sar</taxon>
        <taxon>Stramenopiles</taxon>
        <taxon>Oomycota</taxon>
        <taxon>Saprolegniomycetes</taxon>
        <taxon>Saprolegniales</taxon>
        <taxon>Verrucalvaceae</taxon>
        <taxon>Aphanomyces</taxon>
    </lineage>
</organism>
<dbReference type="AlphaFoldDB" id="A0A6G0W6E5"/>
<evidence type="ECO:0000313" key="10">
    <source>
        <dbReference type="EMBL" id="KAF0721688.1"/>
    </source>
</evidence>
<evidence type="ECO:0000256" key="7">
    <source>
        <dbReference type="ARBA" id="ARBA00022989"/>
    </source>
</evidence>
<dbReference type="GO" id="GO:0006493">
    <property type="term" value="P:protein O-linked glycosylation"/>
    <property type="evidence" value="ECO:0007669"/>
    <property type="project" value="TreeGrafter"/>
</dbReference>
<evidence type="ECO:0000256" key="8">
    <source>
        <dbReference type="ARBA" id="ARBA00023136"/>
    </source>
</evidence>
<evidence type="ECO:0000256" key="3">
    <source>
        <dbReference type="ARBA" id="ARBA00022676"/>
    </source>
</evidence>
<dbReference type="PANTHER" id="PTHR31392:SF1">
    <property type="entry name" value="ALPHA-1,3-MANNOSYLTRANSFERASE MNN1-RELATED"/>
    <property type="match status" value="1"/>
</dbReference>
<evidence type="ECO:0000313" key="11">
    <source>
        <dbReference type="Proteomes" id="UP000481153"/>
    </source>
</evidence>
<dbReference type="Pfam" id="PF11051">
    <property type="entry name" value="Mannosyl_trans3"/>
    <property type="match status" value="1"/>
</dbReference>
<evidence type="ECO:0000256" key="5">
    <source>
        <dbReference type="ARBA" id="ARBA00022692"/>
    </source>
</evidence>
<dbReference type="GO" id="GO:0005794">
    <property type="term" value="C:Golgi apparatus"/>
    <property type="evidence" value="ECO:0007669"/>
    <property type="project" value="TreeGrafter"/>
</dbReference>
<dbReference type="InterPro" id="IPR029044">
    <property type="entry name" value="Nucleotide-diphossugar_trans"/>
</dbReference>
<dbReference type="Proteomes" id="UP000481153">
    <property type="component" value="Unassembled WGS sequence"/>
</dbReference>
<evidence type="ECO:0000256" key="1">
    <source>
        <dbReference type="ARBA" id="ARBA00004606"/>
    </source>
</evidence>
<comment type="caution">
    <text evidence="10">The sequence shown here is derived from an EMBL/GenBank/DDBJ whole genome shotgun (WGS) entry which is preliminary data.</text>
</comment>
<keyword evidence="4" id="KW-0808">Transferase</keyword>
<name>A0A6G0W6E5_9STRA</name>
<evidence type="ECO:0000256" key="4">
    <source>
        <dbReference type="ARBA" id="ARBA00022679"/>
    </source>
</evidence>
<dbReference type="VEuPathDB" id="FungiDB:AeMF1_006362"/>
<protein>
    <recommendedName>
        <fullName evidence="12">Nucleotide-diphospho-sugar transferase domain-containing protein</fullName>
    </recommendedName>
</protein>
<evidence type="ECO:0008006" key="12">
    <source>
        <dbReference type="Google" id="ProtNLM"/>
    </source>
</evidence>
<dbReference type="InterPro" id="IPR022751">
    <property type="entry name" value="Alpha_mannosyltransferase"/>
</dbReference>
<keyword evidence="9" id="KW-0325">Glycoprotein</keyword>
<keyword evidence="5" id="KW-0812">Transmembrane</keyword>
<comment type="similarity">
    <text evidence="2">Belongs to the MNN1/MNT family.</text>
</comment>
<evidence type="ECO:0000256" key="9">
    <source>
        <dbReference type="ARBA" id="ARBA00023180"/>
    </source>
</evidence>
<keyword evidence="8" id="KW-0472">Membrane</keyword>
<gene>
    <name evidence="10" type="ORF">Ae201684_018968</name>
</gene>
<keyword evidence="7" id="KW-1133">Transmembrane helix</keyword>
<accession>A0A6G0W6E5</accession>
<dbReference type="PANTHER" id="PTHR31392">
    <property type="entry name" value="ALPHA-1,3-MANNOSYLTRANSFERASE MNN1-RELATED"/>
    <property type="match status" value="1"/>
</dbReference>
<keyword evidence="11" id="KW-1185">Reference proteome</keyword>
<keyword evidence="6" id="KW-0735">Signal-anchor</keyword>
<dbReference type="GO" id="GO:0000033">
    <property type="term" value="F:alpha-1,3-mannosyltransferase activity"/>
    <property type="evidence" value="ECO:0007669"/>
    <property type="project" value="TreeGrafter"/>
</dbReference>
<dbReference type="GO" id="GO:0016020">
    <property type="term" value="C:membrane"/>
    <property type="evidence" value="ECO:0007669"/>
    <property type="project" value="UniProtKB-SubCell"/>
</dbReference>
<comment type="subcellular location">
    <subcellularLocation>
        <location evidence="1">Membrane</location>
        <topology evidence="1">Single-pass type II membrane protein</topology>
    </subcellularLocation>
</comment>
<evidence type="ECO:0000256" key="2">
    <source>
        <dbReference type="ARBA" id="ARBA00009105"/>
    </source>
</evidence>
<evidence type="ECO:0000256" key="6">
    <source>
        <dbReference type="ARBA" id="ARBA00022968"/>
    </source>
</evidence>
<keyword evidence="3" id="KW-0328">Glycosyltransferase</keyword>